<protein>
    <submittedName>
        <fullName evidence="1">P18</fullName>
    </submittedName>
</protein>
<dbReference type="EMBL" id="MF614691">
    <property type="protein sequence ID" value="AUA60309.1"/>
    <property type="molecule type" value="Genomic_DNA"/>
</dbReference>
<dbReference type="KEGG" id="vg:41699972"/>
<organism evidence="1 2">
    <name type="scientific">Operophtera brumata nucleopolyhedrovirus</name>
    <dbReference type="NCBI Taxonomy" id="1046267"/>
    <lineage>
        <taxon>Viruses</taxon>
        <taxon>Viruses incertae sedis</taxon>
        <taxon>Naldaviricetes</taxon>
        <taxon>Lefavirales</taxon>
        <taxon>Baculoviridae</taxon>
        <taxon>Alphabaculovirus</taxon>
        <taxon>Alphabaculovirus opbrumatae</taxon>
    </lineage>
</organism>
<sequence length="156" mass="18301">MNTIQLFLFTPHDVENDKPDYGNDTIYFEAINESVFDASCDKYSLFAELKKEEALFMKKTYDDLVHYFNGNFYKNHVLLDALVMYKTNIEEHVDNTAFGKNILDYCENFIVSLFQLFRLQSKIIVLLPRNHNLDEDNLSALLKRLSDQSIIQIKTI</sequence>
<dbReference type="Pfam" id="PF05081">
    <property type="entry name" value="AcMNPV_P18"/>
    <property type="match status" value="1"/>
</dbReference>
<reference evidence="1 2" key="1">
    <citation type="journal article" date="2017" name="Viruses">
        <title>The Operophtera brumata Nucleopolyhedrovirus (OpbuNPV) Represents an Early, Divergent Lineage within Genus Alphabaculovirus.</title>
        <authorList>
            <person name="Harrison R.L."/>
            <person name="Rowley D.L."/>
            <person name="Mowery J.D."/>
            <person name="Bauchan G.R."/>
            <person name="Burand J.P."/>
        </authorList>
    </citation>
    <scope>NUCLEOTIDE SEQUENCE [LARGE SCALE GENOMIC DNA]</scope>
    <source>
        <strain evidence="1">OpbuNPV-MA</strain>
    </source>
</reference>
<dbReference type="GeneID" id="41699972"/>
<dbReference type="RefSeq" id="YP_009552638.1">
    <property type="nucleotide sequence ID" value="NC_040621.1"/>
</dbReference>
<proteinExistence type="predicted"/>
<accession>A0A2H4UZW4</accession>
<dbReference type="OrthoDB" id="11558at10239"/>
<evidence type="ECO:0000313" key="2">
    <source>
        <dbReference type="Proteomes" id="UP000290445"/>
    </source>
</evidence>
<keyword evidence="2" id="KW-1185">Reference proteome</keyword>
<evidence type="ECO:0000313" key="1">
    <source>
        <dbReference type="EMBL" id="AUA60309.1"/>
    </source>
</evidence>
<name>A0A2H4UZW4_9ABAC</name>
<dbReference type="Proteomes" id="UP000290445">
    <property type="component" value="Segment"/>
</dbReference>
<dbReference type="InterPro" id="IPR007773">
    <property type="entry name" value="AcMNPV_P18"/>
</dbReference>